<evidence type="ECO:0000256" key="11">
    <source>
        <dbReference type="PIRSR" id="PIRSR001480-2"/>
    </source>
</evidence>
<comment type="catalytic activity">
    <reaction evidence="1 12">
        <text>D-mannose 6-phosphate = D-fructose 6-phosphate</text>
        <dbReference type="Rhea" id="RHEA:12356"/>
        <dbReference type="ChEBI" id="CHEBI:58735"/>
        <dbReference type="ChEBI" id="CHEBI:61527"/>
        <dbReference type="EC" id="5.3.1.8"/>
    </reaction>
</comment>
<dbReference type="AlphaFoldDB" id="A0A550C226"/>
<comment type="function">
    <text evidence="2">Involved in the synthesis of the GDP-mannose and dolichol-phosphate-mannose required for a number of critical mannosyl transfer reactions.</text>
</comment>
<dbReference type="InterPro" id="IPR046458">
    <property type="entry name" value="PMI_typeI_hel"/>
</dbReference>
<reference evidence="18 19" key="1">
    <citation type="journal article" date="2019" name="New Phytol.">
        <title>Comparative genomics reveals unique wood-decay strategies and fruiting body development in the Schizophyllaceae.</title>
        <authorList>
            <person name="Almasi E."/>
            <person name="Sahu N."/>
            <person name="Krizsan K."/>
            <person name="Balint B."/>
            <person name="Kovacs G.M."/>
            <person name="Kiss B."/>
            <person name="Cseklye J."/>
            <person name="Drula E."/>
            <person name="Henrissat B."/>
            <person name="Nagy I."/>
            <person name="Chovatia M."/>
            <person name="Adam C."/>
            <person name="LaButti K."/>
            <person name="Lipzen A."/>
            <person name="Riley R."/>
            <person name="Grigoriev I.V."/>
            <person name="Nagy L.G."/>
        </authorList>
    </citation>
    <scope>NUCLEOTIDE SEQUENCE [LARGE SCALE GENOMIC DNA]</scope>
    <source>
        <strain evidence="18 19">NL-1724</strain>
    </source>
</reference>
<dbReference type="InterPro" id="IPR016305">
    <property type="entry name" value="Mannose-6-P_Isomerase"/>
</dbReference>
<feature type="binding site" evidence="11">
    <location>
        <position position="118"/>
    </location>
    <ligand>
        <name>Zn(2+)</name>
        <dbReference type="ChEBI" id="CHEBI:29105"/>
    </ligand>
</feature>
<evidence type="ECO:0000256" key="2">
    <source>
        <dbReference type="ARBA" id="ARBA00002564"/>
    </source>
</evidence>
<evidence type="ECO:0000259" key="17">
    <source>
        <dbReference type="Pfam" id="PF20512"/>
    </source>
</evidence>
<dbReference type="Gene3D" id="2.60.120.10">
    <property type="entry name" value="Jelly Rolls"/>
    <property type="match status" value="2"/>
</dbReference>
<dbReference type="CDD" id="cd07011">
    <property type="entry name" value="cupin_PMI_type_I_N"/>
    <property type="match status" value="1"/>
</dbReference>
<dbReference type="PRINTS" id="PR00714">
    <property type="entry name" value="MAN6PISMRASE"/>
</dbReference>
<evidence type="ECO:0000256" key="3">
    <source>
        <dbReference type="ARBA" id="ARBA00004666"/>
    </source>
</evidence>
<dbReference type="InterPro" id="IPR011051">
    <property type="entry name" value="RmlC_Cupin_sf"/>
</dbReference>
<sequence length="420" mass="45279">MSAVDAVFKIIPTIQDYDWGKVGEASKVAQLAAASKVPGFTLNAETPYAELWMGTHPKSSSVLQSDASTTLAKHLAAHPELMGEQVTAKFEGDGTKEGNLPFLFKVLSIQKALSIQTHPDKQKAGILHKEKPDIYKDPNHKPEMALALTPFKAMCGFLPLEKIVHHLLTTPEFTALVPPKLMTSFMVSINNPERAKSYLKDLFATIMTLPESTYGPQLTALVARYKAGDLKAGELRDVVELVLKLDEDFPGDIGIWCAFLLNYLTLEKGEAIFLGAGEPHAYVYGDIMECMANSDNVIRAGLTPKLRDIPNLVDGLTYVPGPGTKHAVQPTAFSSPSRLYDPPIPEFSVVMTALGAGEADTHRVVNGPSIAIVTEGAAAVSWGSGELQVSVGDVFFVGSGLELSVKASDQLVLFRAFVEA</sequence>
<keyword evidence="19" id="KW-1185">Reference proteome</keyword>
<evidence type="ECO:0000256" key="10">
    <source>
        <dbReference type="PIRSR" id="PIRSR001480-1"/>
    </source>
</evidence>
<evidence type="ECO:0000313" key="18">
    <source>
        <dbReference type="EMBL" id="TRM58818.1"/>
    </source>
</evidence>
<dbReference type="EMBL" id="VDMD01000033">
    <property type="protein sequence ID" value="TRM58818.1"/>
    <property type="molecule type" value="Genomic_DNA"/>
</dbReference>
<dbReference type="PANTHER" id="PTHR10309">
    <property type="entry name" value="MANNOSE-6-PHOSPHATE ISOMERASE"/>
    <property type="match status" value="1"/>
</dbReference>
<dbReference type="Pfam" id="PF20511">
    <property type="entry name" value="PMI_typeI_cat"/>
    <property type="match status" value="1"/>
</dbReference>
<feature type="binding site" evidence="11">
    <location>
        <position position="280"/>
    </location>
    <ligand>
        <name>Zn(2+)</name>
        <dbReference type="ChEBI" id="CHEBI:29105"/>
    </ligand>
</feature>
<dbReference type="GO" id="GO:0009298">
    <property type="term" value="P:GDP-mannose biosynthetic process"/>
    <property type="evidence" value="ECO:0007669"/>
    <property type="project" value="UniProtKB-UniPathway"/>
</dbReference>
<dbReference type="InterPro" id="IPR018050">
    <property type="entry name" value="Pmannose_isomerase-type1_CS"/>
</dbReference>
<evidence type="ECO:0000256" key="14">
    <source>
        <dbReference type="RuleBase" id="RU004248"/>
    </source>
</evidence>
<feature type="domain" description="Phosphomannose isomerase type I catalytic" evidence="16">
    <location>
        <begin position="7"/>
        <end position="159"/>
    </location>
</feature>
<organism evidence="18 19">
    <name type="scientific">Schizophyllum amplum</name>
    <dbReference type="NCBI Taxonomy" id="97359"/>
    <lineage>
        <taxon>Eukaryota</taxon>
        <taxon>Fungi</taxon>
        <taxon>Dikarya</taxon>
        <taxon>Basidiomycota</taxon>
        <taxon>Agaricomycotina</taxon>
        <taxon>Agaricomycetes</taxon>
        <taxon>Agaricomycetidae</taxon>
        <taxon>Agaricales</taxon>
        <taxon>Schizophyllaceae</taxon>
        <taxon>Schizophyllum</taxon>
    </lineage>
</organism>
<dbReference type="Pfam" id="PF20512">
    <property type="entry name" value="PMI_typeI_hel"/>
    <property type="match status" value="1"/>
</dbReference>
<dbReference type="InterPro" id="IPR014710">
    <property type="entry name" value="RmlC-like_jellyroll"/>
</dbReference>
<dbReference type="NCBIfam" id="TIGR00218">
    <property type="entry name" value="manA"/>
    <property type="match status" value="1"/>
</dbReference>
<evidence type="ECO:0000256" key="5">
    <source>
        <dbReference type="ARBA" id="ARBA00011956"/>
    </source>
</evidence>
<protein>
    <recommendedName>
        <fullName evidence="6 12">Mannose-6-phosphate isomerase</fullName>
        <ecNumber evidence="5 12">5.3.1.8</ecNumber>
    </recommendedName>
</protein>
<comment type="similarity">
    <text evidence="4 13">Belongs to the mannose-6-phosphate isomerase type 1 family.</text>
</comment>
<dbReference type="Proteomes" id="UP000320762">
    <property type="component" value="Unassembled WGS sequence"/>
</dbReference>
<evidence type="ECO:0000256" key="13">
    <source>
        <dbReference type="RuleBase" id="RU004189"/>
    </source>
</evidence>
<evidence type="ECO:0000313" key="19">
    <source>
        <dbReference type="Proteomes" id="UP000320762"/>
    </source>
</evidence>
<keyword evidence="9 12" id="KW-0413">Isomerase</keyword>
<dbReference type="Pfam" id="PF01238">
    <property type="entry name" value="PMI_typeI_C"/>
    <property type="match status" value="1"/>
</dbReference>
<evidence type="ECO:0000256" key="8">
    <source>
        <dbReference type="ARBA" id="ARBA00022833"/>
    </source>
</evidence>
<evidence type="ECO:0000259" key="15">
    <source>
        <dbReference type="Pfam" id="PF01238"/>
    </source>
</evidence>
<dbReference type="OrthoDB" id="6605218at2759"/>
<evidence type="ECO:0000256" key="1">
    <source>
        <dbReference type="ARBA" id="ARBA00000757"/>
    </source>
</evidence>
<proteinExistence type="inferred from homology"/>
<dbReference type="GO" id="GO:0005829">
    <property type="term" value="C:cytosol"/>
    <property type="evidence" value="ECO:0007669"/>
    <property type="project" value="TreeGrafter"/>
</dbReference>
<dbReference type="InterPro" id="IPR046456">
    <property type="entry name" value="PMI_typeI_C"/>
</dbReference>
<comment type="caution">
    <text evidence="18">The sequence shown here is derived from an EMBL/GenBank/DDBJ whole genome shotgun (WGS) entry which is preliminary data.</text>
</comment>
<dbReference type="GO" id="GO:0008270">
    <property type="term" value="F:zinc ion binding"/>
    <property type="evidence" value="ECO:0007669"/>
    <property type="project" value="InterPro"/>
</dbReference>
<feature type="domain" description="Phosphomannose isomerase type I C-terminal" evidence="15">
    <location>
        <begin position="337"/>
        <end position="383"/>
    </location>
</feature>
<dbReference type="GO" id="GO:0005975">
    <property type="term" value="P:carbohydrate metabolic process"/>
    <property type="evidence" value="ECO:0007669"/>
    <property type="project" value="InterPro"/>
</dbReference>
<evidence type="ECO:0000256" key="6">
    <source>
        <dbReference type="ARBA" id="ARBA00018236"/>
    </source>
</evidence>
<name>A0A550C226_9AGAR</name>
<evidence type="ECO:0000259" key="16">
    <source>
        <dbReference type="Pfam" id="PF20511"/>
    </source>
</evidence>
<feature type="binding site" evidence="11">
    <location>
        <position position="143"/>
    </location>
    <ligand>
        <name>Zn(2+)</name>
        <dbReference type="ChEBI" id="CHEBI:29105"/>
    </ligand>
</feature>
<dbReference type="STRING" id="97359.A0A550C226"/>
<dbReference type="UniPathway" id="UPA00126">
    <property type="reaction ID" value="UER00423"/>
</dbReference>
<comment type="pathway">
    <text evidence="3 14">Nucleotide-sugar biosynthesis; GDP-alpha-D-mannose biosynthesis; alpha-D-mannose 1-phosphate from D-fructose 6-phosphate: step 1/2.</text>
</comment>
<evidence type="ECO:0000256" key="9">
    <source>
        <dbReference type="ARBA" id="ARBA00023235"/>
    </source>
</evidence>
<gene>
    <name evidence="18" type="ORF">BD626DRAFT_550591</name>
</gene>
<dbReference type="PROSITE" id="PS00966">
    <property type="entry name" value="PMI_I_2"/>
    <property type="match status" value="1"/>
</dbReference>
<evidence type="ECO:0000256" key="7">
    <source>
        <dbReference type="ARBA" id="ARBA00022723"/>
    </source>
</evidence>
<dbReference type="EC" id="5.3.1.8" evidence="5 12"/>
<dbReference type="SUPFAM" id="SSF51182">
    <property type="entry name" value="RmlC-like cupins"/>
    <property type="match status" value="1"/>
</dbReference>
<dbReference type="InterPro" id="IPR001250">
    <property type="entry name" value="Man6P_Isoase-1"/>
</dbReference>
<feature type="domain" description="Phosphomannose isomerase type I helical insertion" evidence="17">
    <location>
        <begin position="187"/>
        <end position="261"/>
    </location>
</feature>
<dbReference type="PROSITE" id="PS00965">
    <property type="entry name" value="PMI_I_1"/>
    <property type="match status" value="1"/>
</dbReference>
<feature type="binding site" evidence="11">
    <location>
        <position position="116"/>
    </location>
    <ligand>
        <name>Zn(2+)</name>
        <dbReference type="ChEBI" id="CHEBI:29105"/>
    </ligand>
</feature>
<comment type="cofactor">
    <cofactor evidence="11 12">
        <name>Zn(2+)</name>
        <dbReference type="ChEBI" id="CHEBI:29105"/>
    </cofactor>
    <text evidence="11 12">Binds 1 zinc ion per subunit.</text>
</comment>
<dbReference type="Gene3D" id="1.10.441.10">
    <property type="entry name" value="Phosphomannose Isomerase, domain 2"/>
    <property type="match status" value="1"/>
</dbReference>
<evidence type="ECO:0000256" key="12">
    <source>
        <dbReference type="RuleBase" id="RU000611"/>
    </source>
</evidence>
<feature type="active site" evidence="10">
    <location>
        <position position="299"/>
    </location>
</feature>
<accession>A0A550C226</accession>
<dbReference type="PANTHER" id="PTHR10309:SF0">
    <property type="entry name" value="MANNOSE-6-PHOSPHATE ISOMERASE"/>
    <property type="match status" value="1"/>
</dbReference>
<dbReference type="PIRSF" id="PIRSF001480">
    <property type="entry name" value="Mannose-6-phosphate_isomerase"/>
    <property type="match status" value="1"/>
</dbReference>
<evidence type="ECO:0000256" key="4">
    <source>
        <dbReference type="ARBA" id="ARBA00010772"/>
    </source>
</evidence>
<dbReference type="GO" id="GO:0004476">
    <property type="term" value="F:mannose-6-phosphate isomerase activity"/>
    <property type="evidence" value="ECO:0007669"/>
    <property type="project" value="UniProtKB-EC"/>
</dbReference>
<keyword evidence="7 11" id="KW-0479">Metal-binding</keyword>
<dbReference type="InterPro" id="IPR046457">
    <property type="entry name" value="PMI_typeI_cat"/>
</dbReference>
<keyword evidence="8 11" id="KW-0862">Zinc</keyword>